<keyword evidence="5 12" id="KW-0999">Mitochondrion inner membrane</keyword>
<keyword evidence="8 12" id="KW-1133">Transmembrane helix</keyword>
<dbReference type="InterPro" id="IPR013875">
    <property type="entry name" value="Pam17"/>
</dbReference>
<evidence type="ECO:0000256" key="9">
    <source>
        <dbReference type="ARBA" id="ARBA00023010"/>
    </source>
</evidence>
<evidence type="ECO:0000256" key="11">
    <source>
        <dbReference type="ARBA" id="ARBA00023136"/>
    </source>
</evidence>
<evidence type="ECO:0000256" key="2">
    <source>
        <dbReference type="ARBA" id="ARBA00006837"/>
    </source>
</evidence>
<dbReference type="EMBL" id="JASNQZ010000015">
    <property type="protein sequence ID" value="KAL0946490.1"/>
    <property type="molecule type" value="Genomic_DNA"/>
</dbReference>
<reference evidence="14" key="1">
    <citation type="submission" date="2024-06" db="EMBL/GenBank/DDBJ databases">
        <title>Multi-omics analyses provide insights into the biosynthesis of the anticancer antibiotic pleurotin in Hohenbuehelia grisea.</title>
        <authorList>
            <person name="Weaver J.A."/>
            <person name="Alberti F."/>
        </authorList>
    </citation>
    <scope>NUCLEOTIDE SEQUENCE [LARGE SCALE GENOMIC DNA]</scope>
    <source>
        <strain evidence="14">T-177</strain>
    </source>
</reference>
<evidence type="ECO:0000256" key="10">
    <source>
        <dbReference type="ARBA" id="ARBA00023128"/>
    </source>
</evidence>
<keyword evidence="4 12" id="KW-0812">Transmembrane</keyword>
<comment type="subcellular location">
    <subcellularLocation>
        <location evidence="1 12">Mitochondrion inner membrane</location>
        <topology evidence="1 12">Multi-pass membrane protein</topology>
    </subcellularLocation>
</comment>
<organism evidence="13 14">
    <name type="scientific">Hohenbuehelia grisea</name>
    <dbReference type="NCBI Taxonomy" id="104357"/>
    <lineage>
        <taxon>Eukaryota</taxon>
        <taxon>Fungi</taxon>
        <taxon>Dikarya</taxon>
        <taxon>Basidiomycota</taxon>
        <taxon>Agaricomycotina</taxon>
        <taxon>Agaricomycetes</taxon>
        <taxon>Agaricomycetidae</taxon>
        <taxon>Agaricales</taxon>
        <taxon>Pleurotineae</taxon>
        <taxon>Pleurotaceae</taxon>
        <taxon>Hohenbuehelia</taxon>
    </lineage>
</organism>
<sequence>MQTANLRLGLRAFRCSPSSTLRPKGTLSARFNSSQAAPEHLSWQEYLQVRGSRRKWQTAATIPCSILGFVGGVALFGTLETDATKPIMGVDPFFFYGACTLACVGAGAIIGPTIGSAIWRYTHRRSVALIDAREKEFFHRIAKNRVDPSLQSPTTPIPDFYGEKIGSLHQYRQWLRDQAKYRRKATLPEN</sequence>
<keyword evidence="14" id="KW-1185">Reference proteome</keyword>
<name>A0ABR3IT31_9AGAR</name>
<gene>
    <name evidence="13" type="ORF">HGRIS_012708</name>
</gene>
<feature type="transmembrane region" description="Helical" evidence="12">
    <location>
        <begin position="60"/>
        <end position="79"/>
    </location>
</feature>
<comment type="function">
    <text evidence="12">Component of the PAM complex, a complex required for the translocation of transit peptide-containing proteins from the inner membrane into the mitochondrial matrix in an ATP-dependent manner.</text>
</comment>
<protein>
    <recommendedName>
        <fullName evidence="12">Presequence translocated-associated motor subunit PAM17</fullName>
    </recommendedName>
</protein>
<evidence type="ECO:0000256" key="6">
    <source>
        <dbReference type="ARBA" id="ARBA00022927"/>
    </source>
</evidence>
<evidence type="ECO:0000256" key="4">
    <source>
        <dbReference type="ARBA" id="ARBA00022692"/>
    </source>
</evidence>
<keyword evidence="11 12" id="KW-0472">Membrane</keyword>
<comment type="similarity">
    <text evidence="2 12">Belongs to the PAM17 family.</text>
</comment>
<dbReference type="PANTHER" id="PTHR28021:SF1">
    <property type="entry name" value="PRESEQUENCE TRANSLOCATED-ASSOCIATED MOTOR SUBUNIT PAM17, MITOCHONDRIAL"/>
    <property type="match status" value="1"/>
</dbReference>
<dbReference type="PANTHER" id="PTHR28021">
    <property type="entry name" value="PRESEQUENCE TRANSLOCATED-ASSOCIATED MOTOR SUBUNIT PAM17, MITOCHONDRIAL"/>
    <property type="match status" value="1"/>
</dbReference>
<keyword evidence="7" id="KW-0809">Transit peptide</keyword>
<evidence type="ECO:0000313" key="13">
    <source>
        <dbReference type="EMBL" id="KAL0946490.1"/>
    </source>
</evidence>
<keyword evidence="9 12" id="KW-0811">Translocation</keyword>
<accession>A0ABR3IT31</accession>
<evidence type="ECO:0000256" key="1">
    <source>
        <dbReference type="ARBA" id="ARBA00004448"/>
    </source>
</evidence>
<evidence type="ECO:0000313" key="14">
    <source>
        <dbReference type="Proteomes" id="UP001556367"/>
    </source>
</evidence>
<evidence type="ECO:0000256" key="3">
    <source>
        <dbReference type="ARBA" id="ARBA00022448"/>
    </source>
</evidence>
<comment type="caution">
    <text evidence="13">The sequence shown here is derived from an EMBL/GenBank/DDBJ whole genome shotgun (WGS) entry which is preliminary data.</text>
</comment>
<evidence type="ECO:0000256" key="8">
    <source>
        <dbReference type="ARBA" id="ARBA00022989"/>
    </source>
</evidence>
<keyword evidence="10 12" id="KW-0496">Mitochondrion</keyword>
<keyword evidence="3 12" id="KW-0813">Transport</keyword>
<evidence type="ECO:0000256" key="12">
    <source>
        <dbReference type="RuleBase" id="RU367146"/>
    </source>
</evidence>
<dbReference type="Pfam" id="PF08566">
    <property type="entry name" value="Pam17"/>
    <property type="match status" value="1"/>
</dbReference>
<feature type="transmembrane region" description="Helical" evidence="12">
    <location>
        <begin position="94"/>
        <end position="119"/>
    </location>
</feature>
<evidence type="ECO:0000256" key="5">
    <source>
        <dbReference type="ARBA" id="ARBA00022792"/>
    </source>
</evidence>
<evidence type="ECO:0000256" key="7">
    <source>
        <dbReference type="ARBA" id="ARBA00022946"/>
    </source>
</evidence>
<proteinExistence type="inferred from homology"/>
<dbReference type="Proteomes" id="UP001556367">
    <property type="component" value="Unassembled WGS sequence"/>
</dbReference>
<comment type="subunit">
    <text evidence="12">Component of the PAM complex.</text>
</comment>
<keyword evidence="6 12" id="KW-0653">Protein transport</keyword>